<dbReference type="RefSeq" id="WP_131029275.1">
    <property type="nucleotide sequence ID" value="NZ_SIXF01000004.1"/>
</dbReference>
<dbReference type="EMBL" id="SIXF01000004">
    <property type="protein sequence ID" value="TBO43628.1"/>
    <property type="molecule type" value="Genomic_DNA"/>
</dbReference>
<comment type="caution">
    <text evidence="1">The sequence shown here is derived from an EMBL/GenBank/DDBJ whole genome shotgun (WGS) entry which is preliminary data.</text>
</comment>
<reference evidence="1 2" key="1">
    <citation type="submission" date="2019-02" db="EMBL/GenBank/DDBJ databases">
        <title>Pedobacter kyonggii whole genome sequence analysis.</title>
        <authorList>
            <person name="Dahal R.H."/>
        </authorList>
    </citation>
    <scope>NUCLEOTIDE SEQUENCE [LARGE SCALE GENOMIC DNA]</scope>
    <source>
        <strain evidence="1 2">K-4-11-1</strain>
    </source>
</reference>
<protein>
    <submittedName>
        <fullName evidence="1">Uncharacterized protein</fullName>
    </submittedName>
</protein>
<gene>
    <name evidence="1" type="ORF">EYS08_06665</name>
</gene>
<name>A0A4Q9HGP2_9SPHI</name>
<evidence type="ECO:0000313" key="1">
    <source>
        <dbReference type="EMBL" id="TBO43628.1"/>
    </source>
</evidence>
<dbReference type="Proteomes" id="UP000291819">
    <property type="component" value="Unassembled WGS sequence"/>
</dbReference>
<accession>A0A4Q9HGP2</accession>
<dbReference type="OrthoDB" id="680366at2"/>
<proteinExistence type="predicted"/>
<keyword evidence="2" id="KW-1185">Reference proteome</keyword>
<sequence length="126" mass="14810">MKQISIKHISNVHSDALRALALYSEELNIFQERLEEIRSANTGLEVSIQVEHFQNLIIIHKEQISEIRSLLKDNLHAISGKVSANSGFLDDSLMLENYRLNEQFLNEERLFREMKIEFYQFAAKWM</sequence>
<evidence type="ECO:0000313" key="2">
    <source>
        <dbReference type="Proteomes" id="UP000291819"/>
    </source>
</evidence>
<dbReference type="AlphaFoldDB" id="A0A4Q9HGP2"/>
<organism evidence="1 2">
    <name type="scientific">Pedobacter kyonggii</name>
    <dbReference type="NCBI Taxonomy" id="1926871"/>
    <lineage>
        <taxon>Bacteria</taxon>
        <taxon>Pseudomonadati</taxon>
        <taxon>Bacteroidota</taxon>
        <taxon>Sphingobacteriia</taxon>
        <taxon>Sphingobacteriales</taxon>
        <taxon>Sphingobacteriaceae</taxon>
        <taxon>Pedobacter</taxon>
    </lineage>
</organism>